<dbReference type="EMBL" id="CP046600">
    <property type="protein sequence ID" value="QUR68079.1"/>
    <property type="molecule type" value="Genomic_DNA"/>
</dbReference>
<dbReference type="Gene3D" id="3.50.50.60">
    <property type="entry name" value="FAD/NAD(P)-binding domain"/>
    <property type="match status" value="1"/>
</dbReference>
<keyword evidence="7" id="KW-1185">Reference proteome</keyword>
<proteinExistence type="inferred from homology"/>
<protein>
    <submittedName>
        <fullName evidence="6">TIGR03364 family FAD-dependent oxidoreductase</fullName>
    </submittedName>
</protein>
<dbReference type="InterPro" id="IPR006076">
    <property type="entry name" value="FAD-dep_OxRdtase"/>
</dbReference>
<sequence length="400" mass="42619">MGCRLPRAALELDRDTAQSWCVTWIRIPSTESYDVAVVGAGIVGLAHAAWALDAGLRVLLLERDQRAVGASVRNFGHVCVTGQAGELRELATIARQRWLDLGRRAGLAVRETGGVVVARGSDELAVLEELSGRGHEGLGLLTAAQVRQRLGGCGADDIVGGAELGCDLRVDPRVAAHRLAAWLADQPGVDVLFRTNYLGFDGDTVHTSRGGARCQRVIVCVGHDLDYLYPELAETHDVARCALQMARVQAPGGVVIDPAVLTATSLLRYSAFAGTDAAQALRARVAAARPDLLDIEANVMLTQRPDGTLIIGDSHHTEPTTDVFLSEHTSDTLHRAICEVLGVDQLNVHERWQGVYASSPRGDYLVAELGDRVSVRVVTAGVGMTIAFGLAQRHFPGAGA</sequence>
<evidence type="ECO:0000256" key="1">
    <source>
        <dbReference type="ARBA" id="ARBA00001974"/>
    </source>
</evidence>
<dbReference type="AlphaFoldDB" id="A0A975JYK4"/>
<comment type="similarity">
    <text evidence="2">Belongs to the DadA oxidoreductase family.</text>
</comment>
<evidence type="ECO:0000256" key="3">
    <source>
        <dbReference type="ARBA" id="ARBA00022630"/>
    </source>
</evidence>
<dbReference type="NCBIfam" id="TIGR03364">
    <property type="entry name" value="HpnW_proposed"/>
    <property type="match status" value="1"/>
</dbReference>
<organism evidence="6 7">
    <name type="scientific">Mycobacterium spongiae</name>
    <dbReference type="NCBI Taxonomy" id="886343"/>
    <lineage>
        <taxon>Bacteria</taxon>
        <taxon>Bacillati</taxon>
        <taxon>Actinomycetota</taxon>
        <taxon>Actinomycetes</taxon>
        <taxon>Mycobacteriales</taxon>
        <taxon>Mycobacteriaceae</taxon>
        <taxon>Mycobacterium</taxon>
    </lineage>
</organism>
<dbReference type="GO" id="GO:0016491">
    <property type="term" value="F:oxidoreductase activity"/>
    <property type="evidence" value="ECO:0007669"/>
    <property type="project" value="UniProtKB-KW"/>
</dbReference>
<evidence type="ECO:0000259" key="5">
    <source>
        <dbReference type="Pfam" id="PF01266"/>
    </source>
</evidence>
<gene>
    <name evidence="6" type="ORF">F6B93_14170</name>
</gene>
<dbReference type="Gene3D" id="3.30.9.10">
    <property type="entry name" value="D-Amino Acid Oxidase, subunit A, domain 2"/>
    <property type="match status" value="1"/>
</dbReference>
<dbReference type="InterPro" id="IPR036188">
    <property type="entry name" value="FAD/NAD-bd_sf"/>
</dbReference>
<reference evidence="6" key="1">
    <citation type="submission" date="2019-12" db="EMBL/GenBank/DDBJ databases">
        <title>Mycobacterium spongiae sp. nov.</title>
        <authorList>
            <person name="Stinear T."/>
        </authorList>
    </citation>
    <scope>NUCLEOTIDE SEQUENCE</scope>
    <source>
        <strain evidence="6">FSD4b-SM</strain>
    </source>
</reference>
<dbReference type="GO" id="GO:0005737">
    <property type="term" value="C:cytoplasm"/>
    <property type="evidence" value="ECO:0007669"/>
    <property type="project" value="TreeGrafter"/>
</dbReference>
<name>A0A975JYK4_9MYCO</name>
<feature type="domain" description="FAD dependent oxidoreductase" evidence="5">
    <location>
        <begin position="34"/>
        <end position="392"/>
    </location>
</feature>
<dbReference type="InterPro" id="IPR017741">
    <property type="entry name" value="FAD-dependent_OxRdtase_HpnW"/>
</dbReference>
<dbReference type="PANTHER" id="PTHR13847:SF286">
    <property type="entry name" value="D-AMINO ACID DEHYDROGENASE"/>
    <property type="match status" value="1"/>
</dbReference>
<keyword evidence="4" id="KW-0560">Oxidoreductase</keyword>
<comment type="cofactor">
    <cofactor evidence="1">
        <name>FAD</name>
        <dbReference type="ChEBI" id="CHEBI:57692"/>
    </cofactor>
</comment>
<dbReference type="SUPFAM" id="SSF51905">
    <property type="entry name" value="FAD/NAD(P)-binding domain"/>
    <property type="match status" value="1"/>
</dbReference>
<evidence type="ECO:0000313" key="6">
    <source>
        <dbReference type="EMBL" id="QUR68079.1"/>
    </source>
</evidence>
<keyword evidence="3" id="KW-0285">Flavoprotein</keyword>
<evidence type="ECO:0000256" key="4">
    <source>
        <dbReference type="ARBA" id="ARBA00023002"/>
    </source>
</evidence>
<dbReference type="KEGG" id="mspg:F6B93_14170"/>
<evidence type="ECO:0000256" key="2">
    <source>
        <dbReference type="ARBA" id="ARBA00009410"/>
    </source>
</evidence>
<dbReference type="PANTHER" id="PTHR13847">
    <property type="entry name" value="SARCOSINE DEHYDROGENASE-RELATED"/>
    <property type="match status" value="1"/>
</dbReference>
<accession>A0A975JYK4</accession>
<dbReference type="Proteomes" id="UP000682202">
    <property type="component" value="Chromosome"/>
</dbReference>
<dbReference type="Pfam" id="PF01266">
    <property type="entry name" value="DAO"/>
    <property type="match status" value="1"/>
</dbReference>
<evidence type="ECO:0000313" key="7">
    <source>
        <dbReference type="Proteomes" id="UP000682202"/>
    </source>
</evidence>